<dbReference type="GO" id="GO:0007018">
    <property type="term" value="P:microtubule-based movement"/>
    <property type="evidence" value="ECO:0007669"/>
    <property type="project" value="InterPro"/>
</dbReference>
<dbReference type="AlphaFoldDB" id="A0A0S4JY35"/>
<dbReference type="OrthoDB" id="447173at2759"/>
<dbReference type="InterPro" id="IPR026983">
    <property type="entry name" value="DHC"/>
</dbReference>
<dbReference type="Proteomes" id="UP000051952">
    <property type="component" value="Unassembled WGS sequence"/>
</dbReference>
<dbReference type="OMA" id="ISSSIMW"/>
<dbReference type="Pfam" id="PF08385">
    <property type="entry name" value="DHC_N1"/>
    <property type="match status" value="1"/>
</dbReference>
<dbReference type="InterPro" id="IPR013594">
    <property type="entry name" value="Dynein_heavy_tail"/>
</dbReference>
<evidence type="ECO:0000256" key="1">
    <source>
        <dbReference type="ARBA" id="ARBA00008887"/>
    </source>
</evidence>
<protein>
    <submittedName>
        <fullName evidence="3">Dynein heavy chain, putative</fullName>
    </submittedName>
</protein>
<organism evidence="3 4">
    <name type="scientific">Bodo saltans</name>
    <name type="common">Flagellated protozoan</name>
    <dbReference type="NCBI Taxonomy" id="75058"/>
    <lineage>
        <taxon>Eukaryota</taxon>
        <taxon>Discoba</taxon>
        <taxon>Euglenozoa</taxon>
        <taxon>Kinetoplastea</taxon>
        <taxon>Metakinetoplastina</taxon>
        <taxon>Eubodonida</taxon>
        <taxon>Bodonidae</taxon>
        <taxon>Bodo</taxon>
    </lineage>
</organism>
<feature type="domain" description="Death" evidence="2">
    <location>
        <begin position="256"/>
        <end position="324"/>
    </location>
</feature>
<dbReference type="GO" id="GO:0007165">
    <property type="term" value="P:signal transduction"/>
    <property type="evidence" value="ECO:0007669"/>
    <property type="project" value="InterPro"/>
</dbReference>
<dbReference type="GO" id="GO:0045505">
    <property type="term" value="F:dynein intermediate chain binding"/>
    <property type="evidence" value="ECO:0007669"/>
    <property type="project" value="InterPro"/>
</dbReference>
<dbReference type="PANTHER" id="PTHR46532:SF4">
    <property type="entry name" value="AAA+ ATPASE DOMAIN-CONTAINING PROTEIN"/>
    <property type="match status" value="1"/>
</dbReference>
<dbReference type="GO" id="GO:0005858">
    <property type="term" value="C:axonemal dynein complex"/>
    <property type="evidence" value="ECO:0007669"/>
    <property type="project" value="TreeGrafter"/>
</dbReference>
<sequence length="811" mass="92916">MSDKKAVKADIRHNYVFARLKDFLTLGDQTLGDKLSLHMEQAVAEGTEAFLLVNHFLQGTGPYNILFTYQPEDGSTDDVLRVVDPAKDAIGQIKKRCVYCSRPNTGKPINNKDLAQAIQEISMGILESNVLNSFEHLVTEVYTPLLTKMSKWGKNTEQEKNQFILALSRYADHIGELQTSQEEPLEWVKVEDTLWKQLQSGSSKNRGATDPKLIQNLQQIVESWISTVEKVVESSPNYENELNDEKAGPKTEIEIWKKRLAKLNLVEDQLRQLQANRALQHLRDAKSPVAQRWTETDAALTEALGEAKENVKYLSSLEKFFDVLYLGTPTQIIEMLPALMNNIRMMYTIARYYSTVPRMTALLFKITNQMILTCKGAINPSGNRGKIWEQAQQPDALKKLLDDLQSCLELNKAYISEYKKAQEILSKKDGKRFDFDELRFIGHFNLFTKRVDKLIGVFRTVEQFMLLKSYNIDQMEGLIARFEEHLGQLKGKTQDVLDIHDNNKFDTEYKQFDAHITELETSLQVTINSSFENITSTENALALLKKFQTILQTETFKSDLDSKYMVIFHNYGLELENDQKIYERHKADPPMVRNITPVAGAITWARQLLRHIKGPMDKFKANDTVMGNPKESKKIIRTYNKVSIALIEFEAIWVDAWKRSIESSKAGMNATLLVRHEGRLYVNFDIEILQLIKETRAILRMGEINVPQSAKMVLMQEHKLKTFFNELTFLVKEYERVVGRSGDERSVSKIIAITRAIMQPNLDALDAVIRPGETTLTWTSMNIDTYIARVHKAIQDLDGVVTKVNDIITNR</sequence>
<proteinExistence type="inferred from homology"/>
<comment type="similarity">
    <text evidence="1">Belongs to the dynein heavy chain family.</text>
</comment>
<gene>
    <name evidence="3" type="ORF">BSAL_47575</name>
</gene>
<dbReference type="GO" id="GO:0051959">
    <property type="term" value="F:dynein light intermediate chain binding"/>
    <property type="evidence" value="ECO:0007669"/>
    <property type="project" value="InterPro"/>
</dbReference>
<accession>A0A0S4JY35</accession>
<feature type="non-terminal residue" evidence="3">
    <location>
        <position position="811"/>
    </location>
</feature>
<dbReference type="PANTHER" id="PTHR46532">
    <property type="entry name" value="MALE FERTILITY FACTOR KL5"/>
    <property type="match status" value="1"/>
</dbReference>
<evidence type="ECO:0000313" key="4">
    <source>
        <dbReference type="Proteomes" id="UP000051952"/>
    </source>
</evidence>
<name>A0A0S4JY35_BODSA</name>
<evidence type="ECO:0000313" key="3">
    <source>
        <dbReference type="EMBL" id="CUG94316.1"/>
    </source>
</evidence>
<dbReference type="VEuPathDB" id="TriTrypDB:BSAL_47575"/>
<evidence type="ECO:0000259" key="2">
    <source>
        <dbReference type="PROSITE" id="PS50017"/>
    </source>
</evidence>
<reference evidence="4" key="1">
    <citation type="submission" date="2015-09" db="EMBL/GenBank/DDBJ databases">
        <authorList>
            <consortium name="Pathogen Informatics"/>
        </authorList>
    </citation>
    <scope>NUCLEOTIDE SEQUENCE [LARGE SCALE GENOMIC DNA]</scope>
    <source>
        <strain evidence="4">Lake Konstanz</strain>
    </source>
</reference>
<dbReference type="InterPro" id="IPR000488">
    <property type="entry name" value="Death_dom"/>
</dbReference>
<dbReference type="PROSITE" id="PS50017">
    <property type="entry name" value="DEATH_DOMAIN"/>
    <property type="match status" value="1"/>
</dbReference>
<keyword evidence="4" id="KW-1185">Reference proteome</keyword>
<dbReference type="EMBL" id="CYKH01002233">
    <property type="protein sequence ID" value="CUG94316.1"/>
    <property type="molecule type" value="Genomic_DNA"/>
</dbReference>